<feature type="transmembrane region" description="Helical" evidence="1">
    <location>
        <begin position="80"/>
        <end position="97"/>
    </location>
</feature>
<reference evidence="2" key="2">
    <citation type="submission" date="2020-11" db="EMBL/GenBank/DDBJ databases">
        <authorList>
            <person name="McCartney M.A."/>
            <person name="Auch B."/>
            <person name="Kono T."/>
            <person name="Mallez S."/>
            <person name="Becker A."/>
            <person name="Gohl D.M."/>
            <person name="Silverstein K.A.T."/>
            <person name="Koren S."/>
            <person name="Bechman K.B."/>
            <person name="Herman A."/>
            <person name="Abrahante J.E."/>
            <person name="Garbe J."/>
        </authorList>
    </citation>
    <scope>NUCLEOTIDE SEQUENCE</scope>
    <source>
        <strain evidence="2">Duluth1</strain>
        <tissue evidence="2">Whole animal</tissue>
    </source>
</reference>
<accession>A0A9D4L7R1</accession>
<protein>
    <submittedName>
        <fullName evidence="2">Uncharacterized protein</fullName>
    </submittedName>
</protein>
<keyword evidence="3" id="KW-1185">Reference proteome</keyword>
<gene>
    <name evidence="2" type="ORF">DPMN_095609</name>
</gene>
<dbReference type="EMBL" id="JAIWYP010000003">
    <property type="protein sequence ID" value="KAH3853086.1"/>
    <property type="molecule type" value="Genomic_DNA"/>
</dbReference>
<keyword evidence="1" id="KW-0812">Transmembrane</keyword>
<reference evidence="2" key="1">
    <citation type="journal article" date="2019" name="bioRxiv">
        <title>The Genome of the Zebra Mussel, Dreissena polymorpha: A Resource for Invasive Species Research.</title>
        <authorList>
            <person name="McCartney M.A."/>
            <person name="Auch B."/>
            <person name="Kono T."/>
            <person name="Mallez S."/>
            <person name="Zhang Y."/>
            <person name="Obille A."/>
            <person name="Becker A."/>
            <person name="Abrahante J.E."/>
            <person name="Garbe J."/>
            <person name="Badalamenti J.P."/>
            <person name="Herman A."/>
            <person name="Mangelson H."/>
            <person name="Liachko I."/>
            <person name="Sullivan S."/>
            <person name="Sone E.D."/>
            <person name="Koren S."/>
            <person name="Silverstein K.A.T."/>
            <person name="Beckman K.B."/>
            <person name="Gohl D.M."/>
        </authorList>
    </citation>
    <scope>NUCLEOTIDE SEQUENCE</scope>
    <source>
        <strain evidence="2">Duluth1</strain>
        <tissue evidence="2">Whole animal</tissue>
    </source>
</reference>
<keyword evidence="1" id="KW-1133">Transmembrane helix</keyword>
<keyword evidence="1" id="KW-0472">Membrane</keyword>
<evidence type="ECO:0000313" key="2">
    <source>
        <dbReference type="EMBL" id="KAH3853086.1"/>
    </source>
</evidence>
<comment type="caution">
    <text evidence="2">The sequence shown here is derived from an EMBL/GenBank/DDBJ whole genome shotgun (WGS) entry which is preliminary data.</text>
</comment>
<organism evidence="2 3">
    <name type="scientific">Dreissena polymorpha</name>
    <name type="common">Zebra mussel</name>
    <name type="synonym">Mytilus polymorpha</name>
    <dbReference type="NCBI Taxonomy" id="45954"/>
    <lineage>
        <taxon>Eukaryota</taxon>
        <taxon>Metazoa</taxon>
        <taxon>Spiralia</taxon>
        <taxon>Lophotrochozoa</taxon>
        <taxon>Mollusca</taxon>
        <taxon>Bivalvia</taxon>
        <taxon>Autobranchia</taxon>
        <taxon>Heteroconchia</taxon>
        <taxon>Euheterodonta</taxon>
        <taxon>Imparidentia</taxon>
        <taxon>Neoheterodontei</taxon>
        <taxon>Myida</taxon>
        <taxon>Dreissenoidea</taxon>
        <taxon>Dreissenidae</taxon>
        <taxon>Dreissena</taxon>
    </lineage>
</organism>
<sequence>MLAVSRCQTNGSRHTSVFGHLGKTLTETGFCRQSVDVRPYGGRHTSVFARGCRSLSFGSASIDPVTGHHRGPVIGHKKKSFIIIGLFFFFVEGLIIVNELPP</sequence>
<dbReference type="Proteomes" id="UP000828390">
    <property type="component" value="Unassembled WGS sequence"/>
</dbReference>
<evidence type="ECO:0000256" key="1">
    <source>
        <dbReference type="SAM" id="Phobius"/>
    </source>
</evidence>
<proteinExistence type="predicted"/>
<evidence type="ECO:0000313" key="3">
    <source>
        <dbReference type="Proteomes" id="UP000828390"/>
    </source>
</evidence>
<name>A0A9D4L7R1_DREPO</name>
<dbReference type="AlphaFoldDB" id="A0A9D4L7R1"/>